<proteinExistence type="predicted"/>
<organism evidence="1 2">
    <name type="scientific">Caenorhabditis briggsae</name>
    <dbReference type="NCBI Taxonomy" id="6238"/>
    <lineage>
        <taxon>Eukaryota</taxon>
        <taxon>Metazoa</taxon>
        <taxon>Ecdysozoa</taxon>
        <taxon>Nematoda</taxon>
        <taxon>Chromadorea</taxon>
        <taxon>Rhabditida</taxon>
        <taxon>Rhabditina</taxon>
        <taxon>Rhabditomorpha</taxon>
        <taxon>Rhabditoidea</taxon>
        <taxon>Rhabditidae</taxon>
        <taxon>Peloderinae</taxon>
        <taxon>Caenorhabditis</taxon>
    </lineage>
</organism>
<reference evidence="1 2" key="1">
    <citation type="submission" date="2022-04" db="EMBL/GenBank/DDBJ databases">
        <title>Chromosome-level reference genomes for two strains of Caenorhabditis briggsae: an improved platform for comparative genomics.</title>
        <authorList>
            <person name="Stevens L."/>
            <person name="Andersen E."/>
        </authorList>
    </citation>
    <scope>NUCLEOTIDE SEQUENCE [LARGE SCALE GENOMIC DNA]</scope>
    <source>
        <strain evidence="1">VX34</strain>
        <tissue evidence="1">Whole-organism</tissue>
    </source>
</reference>
<dbReference type="Proteomes" id="UP000829354">
    <property type="component" value="Chromosome V"/>
</dbReference>
<dbReference type="EMBL" id="CP092624">
    <property type="protein sequence ID" value="UMM37920.1"/>
    <property type="molecule type" value="Genomic_DNA"/>
</dbReference>
<sequence>MFLVYEMFDVIPDDFMTEVSELVDPKFVPMFLAFFNSKGVDILLMPTITQITYLLCNRRNLITLWRSLKPNCCKSNAVDPNVPLNYMENMETTQQ</sequence>
<name>A0AAE9FD35_CAEBR</name>
<evidence type="ECO:0000313" key="1">
    <source>
        <dbReference type="EMBL" id="UMM37920.1"/>
    </source>
</evidence>
<dbReference type="AlphaFoldDB" id="A0AAE9FD35"/>
<evidence type="ECO:0000313" key="2">
    <source>
        <dbReference type="Proteomes" id="UP000829354"/>
    </source>
</evidence>
<keyword evidence="2" id="KW-1185">Reference proteome</keyword>
<dbReference type="PANTHER" id="PTHR31720:SF12">
    <property type="entry name" value="SERPENTINE RECEPTOR, CLASS T-RELATED"/>
    <property type="match status" value="1"/>
</dbReference>
<protein>
    <submittedName>
        <fullName evidence="1">Uncharacterized protein</fullName>
    </submittedName>
</protein>
<accession>A0AAE9FD35</accession>
<dbReference type="PANTHER" id="PTHR31720">
    <property type="entry name" value="SERPENTINE RECEPTOR, CLASS Z-RELATED"/>
    <property type="match status" value="1"/>
</dbReference>
<gene>
    <name evidence="1" type="ORF">L5515_009534</name>
</gene>